<reference evidence="1" key="1">
    <citation type="submission" date="2023-06" db="EMBL/GenBank/DDBJ databases">
        <title>Reference genome for the Northern bat (Eptesicus nilssonii), a most northern bat species.</title>
        <authorList>
            <person name="Laine V.N."/>
            <person name="Pulliainen A.T."/>
            <person name="Lilley T.M."/>
        </authorList>
    </citation>
    <scope>NUCLEOTIDE SEQUENCE</scope>
    <source>
        <strain evidence="1">BLF_Eptnil</strain>
        <tissue evidence="1">Kidney</tissue>
    </source>
</reference>
<comment type="caution">
    <text evidence="1">The sequence shown here is derived from an EMBL/GenBank/DDBJ whole genome shotgun (WGS) entry which is preliminary data.</text>
</comment>
<dbReference type="Proteomes" id="UP001177744">
    <property type="component" value="Unassembled WGS sequence"/>
</dbReference>
<name>A0AA40I730_CNENI</name>
<keyword evidence="2" id="KW-1185">Reference proteome</keyword>
<protein>
    <submittedName>
        <fullName evidence="1">Uncharacterized protein</fullName>
    </submittedName>
</protein>
<dbReference type="AlphaFoldDB" id="A0AA40I730"/>
<accession>A0AA40I730</accession>
<organism evidence="1 2">
    <name type="scientific">Cnephaeus nilssonii</name>
    <name type="common">Northern bat</name>
    <name type="synonym">Eptesicus nilssonii</name>
    <dbReference type="NCBI Taxonomy" id="3371016"/>
    <lineage>
        <taxon>Eukaryota</taxon>
        <taxon>Metazoa</taxon>
        <taxon>Chordata</taxon>
        <taxon>Craniata</taxon>
        <taxon>Vertebrata</taxon>
        <taxon>Euteleostomi</taxon>
        <taxon>Mammalia</taxon>
        <taxon>Eutheria</taxon>
        <taxon>Laurasiatheria</taxon>
        <taxon>Chiroptera</taxon>
        <taxon>Yangochiroptera</taxon>
        <taxon>Vespertilionidae</taxon>
        <taxon>Cnephaeus</taxon>
    </lineage>
</organism>
<proteinExistence type="predicted"/>
<dbReference type="EMBL" id="JAULJE010000004">
    <property type="protein sequence ID" value="KAK1343692.1"/>
    <property type="molecule type" value="Genomic_DNA"/>
</dbReference>
<gene>
    <name evidence="1" type="ORF">QTO34_014245</name>
</gene>
<evidence type="ECO:0000313" key="2">
    <source>
        <dbReference type="Proteomes" id="UP001177744"/>
    </source>
</evidence>
<evidence type="ECO:0000313" key="1">
    <source>
        <dbReference type="EMBL" id="KAK1343692.1"/>
    </source>
</evidence>
<sequence>MVEMNIRGQTMKFMDRKSPLSELPGTIPADHSAAPTDLGGHQVVHEFLYLPDFPVPLCRGKKTSQSKDSPLEPELEKKFPLVWAEGNPPGLAKNHAPILIDLKPGAQPVKLHEDPIPSNACLGTQGHLERLLQ</sequence>